<feature type="transmembrane region" description="Helical" evidence="1">
    <location>
        <begin position="354"/>
        <end position="373"/>
    </location>
</feature>
<accession>A0ABS4ZB43</accession>
<protein>
    <recommendedName>
        <fullName evidence="4">Glycosyltransferase RgtA/B/C/D-like domain-containing protein</fullName>
    </recommendedName>
</protein>
<evidence type="ECO:0000256" key="1">
    <source>
        <dbReference type="SAM" id="Phobius"/>
    </source>
</evidence>
<feature type="transmembrane region" description="Helical" evidence="1">
    <location>
        <begin position="301"/>
        <end position="319"/>
    </location>
</feature>
<evidence type="ECO:0008006" key="4">
    <source>
        <dbReference type="Google" id="ProtNLM"/>
    </source>
</evidence>
<feature type="transmembrane region" description="Helical" evidence="1">
    <location>
        <begin position="194"/>
        <end position="214"/>
    </location>
</feature>
<keyword evidence="1" id="KW-0812">Transmembrane</keyword>
<reference evidence="2 3" key="1">
    <citation type="submission" date="2021-03" db="EMBL/GenBank/DDBJ databases">
        <title>Sequencing the genomes of 1000 actinobacteria strains.</title>
        <authorList>
            <person name="Klenk H.-P."/>
        </authorList>
    </citation>
    <scope>NUCLEOTIDE SEQUENCE [LARGE SCALE GENOMIC DNA]</scope>
    <source>
        <strain evidence="2 3">DSM 12936</strain>
    </source>
</reference>
<name>A0ABS4ZB43_9ACTN</name>
<comment type="caution">
    <text evidence="2">The sequence shown here is derived from an EMBL/GenBank/DDBJ whole genome shotgun (WGS) entry which is preliminary data.</text>
</comment>
<evidence type="ECO:0000313" key="3">
    <source>
        <dbReference type="Proteomes" id="UP000758168"/>
    </source>
</evidence>
<dbReference type="EMBL" id="JAGIOB010000001">
    <property type="protein sequence ID" value="MBP2417927.1"/>
    <property type="molecule type" value="Genomic_DNA"/>
</dbReference>
<dbReference type="RefSeq" id="WP_210057021.1">
    <property type="nucleotide sequence ID" value="NZ_BAAAMH010000010.1"/>
</dbReference>
<keyword evidence="1" id="KW-1133">Transmembrane helix</keyword>
<evidence type="ECO:0000313" key="2">
    <source>
        <dbReference type="EMBL" id="MBP2417927.1"/>
    </source>
</evidence>
<proteinExistence type="predicted"/>
<organism evidence="2 3">
    <name type="scientific">Microlunatus capsulatus</name>
    <dbReference type="NCBI Taxonomy" id="99117"/>
    <lineage>
        <taxon>Bacteria</taxon>
        <taxon>Bacillati</taxon>
        <taxon>Actinomycetota</taxon>
        <taxon>Actinomycetes</taxon>
        <taxon>Propionibacteriales</taxon>
        <taxon>Propionibacteriaceae</taxon>
        <taxon>Microlunatus</taxon>
    </lineage>
</organism>
<keyword evidence="1" id="KW-0472">Membrane</keyword>
<sequence length="391" mass="39726">MPGLALGAAVLLTAVVLVATAVALVVRALRPDPMTPYVAPLWWLGYDDGFVRRGLPGAVLRAVAGGPPSLALANAAGVGLTVAGIAALVVLAVALARRAPDRGTALAVAAAVLVTPLGVSHTARDLGRPDALGVLVAVLLVTLPWARLPPLLAVVLVVVLTSAAVGAEELLAVLVLPLAWLALRSAFPTARVPWPALAVLPGVALAVLSAVVPVPSAAILRARGDAAAAGVGPPEPLPRGPADHDAVSRLGHGLLDNLRAYDATTSVPSVLVTTALWAAVHLLLLGLVWRLLGPSRSDRTFRLLVVGSVAVALALSVVGIDYRRWWALATVGALCAAVLLTPRPPVERSAAVGRGTGVGLVALAAAGLLLRLMPVLPLEPVHLERLLQGLG</sequence>
<feature type="transmembrane region" description="Helical" evidence="1">
    <location>
        <begin position="154"/>
        <end position="182"/>
    </location>
</feature>
<feature type="transmembrane region" description="Helical" evidence="1">
    <location>
        <begin position="131"/>
        <end position="148"/>
    </location>
</feature>
<gene>
    <name evidence="2" type="ORF">JOF54_002849</name>
</gene>
<keyword evidence="3" id="KW-1185">Reference proteome</keyword>
<feature type="transmembrane region" description="Helical" evidence="1">
    <location>
        <begin position="267"/>
        <end position="289"/>
    </location>
</feature>
<feature type="transmembrane region" description="Helical" evidence="1">
    <location>
        <begin position="75"/>
        <end position="96"/>
    </location>
</feature>
<dbReference type="Proteomes" id="UP000758168">
    <property type="component" value="Unassembled WGS sequence"/>
</dbReference>
<feature type="transmembrane region" description="Helical" evidence="1">
    <location>
        <begin position="325"/>
        <end position="342"/>
    </location>
</feature>